<dbReference type="RefSeq" id="WP_264138549.1">
    <property type="nucleotide sequence ID" value="NZ_JAOYOD010000001.1"/>
</dbReference>
<comment type="caution">
    <text evidence="5">The sequence shown here is derived from an EMBL/GenBank/DDBJ whole genome shotgun (WGS) entry which is preliminary data.</text>
</comment>
<keyword evidence="6" id="KW-1185">Reference proteome</keyword>
<name>A0ABT3CW35_9BACT</name>
<dbReference type="InterPro" id="IPR011008">
    <property type="entry name" value="Dimeric_a/b-barrel"/>
</dbReference>
<feature type="domain" description="HTH asnC-type" evidence="4">
    <location>
        <begin position="8"/>
        <end position="69"/>
    </location>
</feature>
<dbReference type="EMBL" id="JAOYOD010000001">
    <property type="protein sequence ID" value="MCV9387729.1"/>
    <property type="molecule type" value="Genomic_DNA"/>
</dbReference>
<keyword evidence="3" id="KW-0804">Transcription</keyword>
<evidence type="ECO:0000256" key="1">
    <source>
        <dbReference type="ARBA" id="ARBA00023015"/>
    </source>
</evidence>
<dbReference type="InterPro" id="IPR000485">
    <property type="entry name" value="AsnC-type_HTH_dom"/>
</dbReference>
<dbReference type="Gene3D" id="1.10.10.10">
    <property type="entry name" value="Winged helix-like DNA-binding domain superfamily/Winged helix DNA-binding domain"/>
    <property type="match status" value="1"/>
</dbReference>
<evidence type="ECO:0000259" key="4">
    <source>
        <dbReference type="PROSITE" id="PS50956"/>
    </source>
</evidence>
<evidence type="ECO:0000313" key="5">
    <source>
        <dbReference type="EMBL" id="MCV9387729.1"/>
    </source>
</evidence>
<dbReference type="PRINTS" id="PR00033">
    <property type="entry name" value="HTHASNC"/>
</dbReference>
<dbReference type="SUPFAM" id="SSF46785">
    <property type="entry name" value="Winged helix' DNA-binding domain"/>
    <property type="match status" value="1"/>
</dbReference>
<dbReference type="PANTHER" id="PTHR30154:SF34">
    <property type="entry name" value="TRANSCRIPTIONAL REGULATOR AZLB"/>
    <property type="match status" value="1"/>
</dbReference>
<dbReference type="InterPro" id="IPR019888">
    <property type="entry name" value="Tscrpt_reg_AsnC-like"/>
</dbReference>
<accession>A0ABT3CW35</accession>
<evidence type="ECO:0000256" key="2">
    <source>
        <dbReference type="ARBA" id="ARBA00023125"/>
    </source>
</evidence>
<dbReference type="InterPro" id="IPR036390">
    <property type="entry name" value="WH_DNA-bd_sf"/>
</dbReference>
<dbReference type="Gene3D" id="3.30.70.920">
    <property type="match status" value="1"/>
</dbReference>
<evidence type="ECO:0000256" key="3">
    <source>
        <dbReference type="ARBA" id="ARBA00023163"/>
    </source>
</evidence>
<keyword evidence="2" id="KW-0238">DNA-binding</keyword>
<dbReference type="InterPro" id="IPR036388">
    <property type="entry name" value="WH-like_DNA-bd_sf"/>
</dbReference>
<sequence length="155" mass="17579">MAVDKSQINEVDWAIMRRLGENARVPFSTVAKELGISNTMVHQRVNKLRQLGILENATYRFNASVLGYSTEAFTRIDIANAKYIPKIVKELERIPEIIECCNISGKYALLIKVMARDNNHLRDVLYGKIHDLEGVVGTDTNISFETVFQKNVPLK</sequence>
<proteinExistence type="predicted"/>
<dbReference type="Pfam" id="PF13404">
    <property type="entry name" value="HTH_AsnC-type"/>
    <property type="match status" value="1"/>
</dbReference>
<dbReference type="InterPro" id="IPR019887">
    <property type="entry name" value="Tscrpt_reg_AsnC/Lrp_C"/>
</dbReference>
<keyword evidence="1" id="KW-0805">Transcription regulation</keyword>
<protein>
    <submittedName>
        <fullName evidence="5">Lrp/AsnC ligand binding domain-containing protein</fullName>
    </submittedName>
</protein>
<evidence type="ECO:0000313" key="6">
    <source>
        <dbReference type="Proteomes" id="UP001300692"/>
    </source>
</evidence>
<dbReference type="SMART" id="SM00344">
    <property type="entry name" value="HTH_ASNC"/>
    <property type="match status" value="1"/>
</dbReference>
<dbReference type="PANTHER" id="PTHR30154">
    <property type="entry name" value="LEUCINE-RESPONSIVE REGULATORY PROTEIN"/>
    <property type="match status" value="1"/>
</dbReference>
<dbReference type="PROSITE" id="PS50956">
    <property type="entry name" value="HTH_ASNC_2"/>
    <property type="match status" value="1"/>
</dbReference>
<dbReference type="Pfam" id="PF01037">
    <property type="entry name" value="AsnC_trans_reg"/>
    <property type="match status" value="1"/>
</dbReference>
<organism evidence="5 6">
    <name type="scientific">Reichenbachiella ulvae</name>
    <dbReference type="NCBI Taxonomy" id="2980104"/>
    <lineage>
        <taxon>Bacteria</taxon>
        <taxon>Pseudomonadati</taxon>
        <taxon>Bacteroidota</taxon>
        <taxon>Cytophagia</taxon>
        <taxon>Cytophagales</taxon>
        <taxon>Reichenbachiellaceae</taxon>
        <taxon>Reichenbachiella</taxon>
    </lineage>
</organism>
<reference evidence="5 6" key="1">
    <citation type="submission" date="2022-10" db="EMBL/GenBank/DDBJ databases">
        <title>Comparative genomics and taxonomic characterization of three novel marine species of genus Reichenbachiella exhibiting antioxidant and polysaccharide degradation activities.</title>
        <authorList>
            <person name="Muhammad N."/>
            <person name="Lee Y.-J."/>
            <person name="Ko J."/>
            <person name="Kim S.-G."/>
        </authorList>
    </citation>
    <scope>NUCLEOTIDE SEQUENCE [LARGE SCALE GENOMIC DNA]</scope>
    <source>
        <strain evidence="5 6">ABR2-5</strain>
    </source>
</reference>
<dbReference type="Proteomes" id="UP001300692">
    <property type="component" value="Unassembled WGS sequence"/>
</dbReference>
<dbReference type="SUPFAM" id="SSF54909">
    <property type="entry name" value="Dimeric alpha+beta barrel"/>
    <property type="match status" value="1"/>
</dbReference>
<gene>
    <name evidence="5" type="ORF">N7U62_13690</name>
</gene>